<keyword evidence="4" id="KW-1185">Reference proteome</keyword>
<reference evidence="4" key="1">
    <citation type="journal article" date="2019" name="Int. J. Syst. Evol. Microbiol.">
        <title>The Global Catalogue of Microorganisms (GCM) 10K type strain sequencing project: providing services to taxonomists for standard genome sequencing and annotation.</title>
        <authorList>
            <consortium name="The Broad Institute Genomics Platform"/>
            <consortium name="The Broad Institute Genome Sequencing Center for Infectious Disease"/>
            <person name="Wu L."/>
            <person name="Ma J."/>
        </authorList>
    </citation>
    <scope>NUCLEOTIDE SEQUENCE [LARGE SCALE GENOMIC DNA]</scope>
    <source>
        <strain evidence="4">CGMCC 1.15304</strain>
    </source>
</reference>
<accession>A0ABV8UAK1</accession>
<gene>
    <name evidence="3" type="ORF">ACFO5Q_08785</name>
</gene>
<proteinExistence type="predicted"/>
<protein>
    <submittedName>
        <fullName evidence="3">DUF6265 family protein</fullName>
    </submittedName>
</protein>
<dbReference type="Pfam" id="PF19780">
    <property type="entry name" value="DUF6265"/>
    <property type="match status" value="1"/>
</dbReference>
<sequence>MKPVITALLLFFAYLSPAAIAEGRTLTFTEGMTSPPATLADAAWIAGLWRGEAFGGQVEENWSPPLGDSMAGAFKLVSDGKVDFYELEVIREVGNTLLLQLKHFHGDLRGWEEKDETVNFPLVKVTDTALYFDGFTIERVSDDAMKMMP</sequence>
<evidence type="ECO:0000313" key="4">
    <source>
        <dbReference type="Proteomes" id="UP001595776"/>
    </source>
</evidence>
<evidence type="ECO:0000313" key="3">
    <source>
        <dbReference type="EMBL" id="MFC4347937.1"/>
    </source>
</evidence>
<evidence type="ECO:0000256" key="1">
    <source>
        <dbReference type="SAM" id="SignalP"/>
    </source>
</evidence>
<dbReference type="EMBL" id="JBHSCR010000005">
    <property type="protein sequence ID" value="MFC4347937.1"/>
    <property type="molecule type" value="Genomic_DNA"/>
</dbReference>
<dbReference type="Proteomes" id="UP001595776">
    <property type="component" value="Unassembled WGS sequence"/>
</dbReference>
<evidence type="ECO:0000259" key="2">
    <source>
        <dbReference type="Pfam" id="PF19780"/>
    </source>
</evidence>
<keyword evidence="1" id="KW-0732">Signal</keyword>
<feature type="chain" id="PRO_5046084969" evidence="1">
    <location>
        <begin position="22"/>
        <end position="149"/>
    </location>
</feature>
<dbReference type="InterPro" id="IPR046232">
    <property type="entry name" value="DUF6265"/>
</dbReference>
<feature type="domain" description="DUF6265" evidence="2">
    <location>
        <begin position="43"/>
        <end position="147"/>
    </location>
</feature>
<feature type="signal peptide" evidence="1">
    <location>
        <begin position="1"/>
        <end position="21"/>
    </location>
</feature>
<organism evidence="3 4">
    <name type="scientific">Kordiimonas lipolytica</name>
    <dbReference type="NCBI Taxonomy" id="1662421"/>
    <lineage>
        <taxon>Bacteria</taxon>
        <taxon>Pseudomonadati</taxon>
        <taxon>Pseudomonadota</taxon>
        <taxon>Alphaproteobacteria</taxon>
        <taxon>Kordiimonadales</taxon>
        <taxon>Kordiimonadaceae</taxon>
        <taxon>Kordiimonas</taxon>
    </lineage>
</organism>
<name>A0ABV8UAK1_9PROT</name>
<comment type="caution">
    <text evidence="3">The sequence shown here is derived from an EMBL/GenBank/DDBJ whole genome shotgun (WGS) entry which is preliminary data.</text>
</comment>
<dbReference type="RefSeq" id="WP_197421286.1">
    <property type="nucleotide sequence ID" value="NZ_JBHSCR010000005.1"/>
</dbReference>